<keyword evidence="2 6" id="KW-0812">Transmembrane</keyword>
<evidence type="ECO:0000256" key="1">
    <source>
        <dbReference type="ARBA" id="ARBA00004141"/>
    </source>
</evidence>
<evidence type="ECO:0000256" key="5">
    <source>
        <dbReference type="SAM" id="MobiDB-lite"/>
    </source>
</evidence>
<feature type="transmembrane region" description="Helical" evidence="6">
    <location>
        <begin position="341"/>
        <end position="366"/>
    </location>
</feature>
<sequence length="961" mass="109599">MAKVRRDRFTLSANIIMTASLITRTLSFGYIMMSIYIKVGDDILDEYVIKVVDMQEVAGMPLGTTMKSIVFSLIGVFLLEILTGIFGIWGAIGRKKRMLAITVLMSSLMIIIYSIYLVILSILYHQKSNLRDKLNTYTQAYQAGSNYISDAYHWPTFPYFLSKLGCDTAGIYYCYETFNEQLSSYLKTYFGLIVTCIVCQVVTIVATEYTYRKFEFKEKKPSISDNKYYLLLTLQQGIFRSFAIFVRDNWKRSKLVFMSVSFKISSLVIGTGLLGLGLTLIGDKFIHDSALRYIFKQIQFHNYYFYDILVGLAASAVVIGILTMVTSIAGLIGSWRKSSKLLLTSSIMSNILHIPRLIAIIIWIYFVEEIDDGMRFQLGLQQQGYYYSNGQNTLTTRWNEMILTLKCCGVNNYTETLSSTYKERFCCENAHESRINPGNTYSSGDPYILSHFGGCGDYKTDTCTDVILFKTRMYIGWLLTILLLQIILEILDSISRIKSFFMNNWRRSRMTLVYLISLIILFISNVGLLGIAINIRYDRVFGNSDIKEILSSFSIADHTFSKALNTFSIVVSTFSSLSIVAIIYSVVAIVSWRWRRIFLFTSAGLWSVILVANIVQIGLWGKFISSVDSSLTERLQTVFSAYQYSHASARYDYYPWDVSLGWNTLFVKAECCGVGTSFLSSFTSSSWYNSGDRDSLAVQTIPVQCCVSQTEVYPYESKSDPDCTNSNFYGYYFSQGCDTAVEDRLKTYSIPFFVFMAVVILAEISCIVMTIYGAIHLPAEPDTMHVEEKVNEGDVEISEVHEKSTSKPTSTVSDKKDKKKKKEKEKSGNIAKSERQQSTEKQKSFVKQNTAETEKIKDNIEIQSLEETKKKDERMRTNTEEMLDSKHFNKTENTNNDKNEEIDTIDQHKNDETENMYQEKGDKTMKDTSIQITEETDSDRTELKDKLIADVDAEDLGKEDL</sequence>
<feature type="transmembrane region" description="Helical" evidence="6">
    <location>
        <begin position="255"/>
        <end position="281"/>
    </location>
</feature>
<feature type="transmembrane region" description="Helical" evidence="6">
    <location>
        <begin position="303"/>
        <end position="329"/>
    </location>
</feature>
<dbReference type="PANTHER" id="PTHR19282:SF417">
    <property type="entry name" value="TETRASPANIN TSPA-RELATED"/>
    <property type="match status" value="1"/>
</dbReference>
<feature type="transmembrane region" description="Helical" evidence="6">
    <location>
        <begin position="69"/>
        <end position="92"/>
    </location>
</feature>
<proteinExistence type="predicted"/>
<dbReference type="PANTHER" id="PTHR19282">
    <property type="entry name" value="TETRASPANIN"/>
    <property type="match status" value="1"/>
</dbReference>
<organism evidence="7 8">
    <name type="scientific">Mytilus coruscus</name>
    <name type="common">Sea mussel</name>
    <dbReference type="NCBI Taxonomy" id="42192"/>
    <lineage>
        <taxon>Eukaryota</taxon>
        <taxon>Metazoa</taxon>
        <taxon>Spiralia</taxon>
        <taxon>Lophotrochozoa</taxon>
        <taxon>Mollusca</taxon>
        <taxon>Bivalvia</taxon>
        <taxon>Autobranchia</taxon>
        <taxon>Pteriomorphia</taxon>
        <taxon>Mytilida</taxon>
        <taxon>Mytiloidea</taxon>
        <taxon>Mytilidae</taxon>
        <taxon>Mytilinae</taxon>
        <taxon>Mytilus</taxon>
    </lineage>
</organism>
<keyword evidence="3 6" id="KW-1133">Transmembrane helix</keyword>
<reference evidence="7 8" key="1">
    <citation type="submission" date="2020-06" db="EMBL/GenBank/DDBJ databases">
        <authorList>
            <person name="Li R."/>
            <person name="Bekaert M."/>
        </authorList>
    </citation>
    <scope>NUCLEOTIDE SEQUENCE [LARGE SCALE GENOMIC DNA]</scope>
    <source>
        <strain evidence="8">wild</strain>
    </source>
</reference>
<dbReference type="GO" id="GO:0016020">
    <property type="term" value="C:membrane"/>
    <property type="evidence" value="ECO:0007669"/>
    <property type="project" value="UniProtKB-SubCell"/>
</dbReference>
<feature type="transmembrane region" description="Helical" evidence="6">
    <location>
        <begin position="512"/>
        <end position="535"/>
    </location>
</feature>
<keyword evidence="8" id="KW-1185">Reference proteome</keyword>
<feature type="transmembrane region" description="Helical" evidence="6">
    <location>
        <begin position="12"/>
        <end position="37"/>
    </location>
</feature>
<dbReference type="OrthoDB" id="6151390at2759"/>
<feature type="transmembrane region" description="Helical" evidence="6">
    <location>
        <begin position="474"/>
        <end position="491"/>
    </location>
</feature>
<feature type="compositionally biased region" description="Basic and acidic residues" evidence="5">
    <location>
        <begin position="852"/>
        <end position="926"/>
    </location>
</feature>
<feature type="transmembrane region" description="Helical" evidence="6">
    <location>
        <begin position="189"/>
        <end position="211"/>
    </location>
</feature>
<dbReference type="AlphaFoldDB" id="A0A6J8DE16"/>
<feature type="transmembrane region" description="Helical" evidence="6">
    <location>
        <begin position="752"/>
        <end position="775"/>
    </location>
</feature>
<dbReference type="InterPro" id="IPR008952">
    <property type="entry name" value="Tetraspanin_EC2_sf"/>
</dbReference>
<evidence type="ECO:0000256" key="3">
    <source>
        <dbReference type="ARBA" id="ARBA00022989"/>
    </source>
</evidence>
<evidence type="ECO:0000256" key="6">
    <source>
        <dbReference type="SAM" id="Phobius"/>
    </source>
</evidence>
<keyword evidence="4 6" id="KW-0472">Membrane</keyword>
<dbReference type="Pfam" id="PF00335">
    <property type="entry name" value="Tetraspanin"/>
    <property type="match status" value="1"/>
</dbReference>
<evidence type="ECO:0000256" key="2">
    <source>
        <dbReference type="ARBA" id="ARBA00022692"/>
    </source>
</evidence>
<feature type="transmembrane region" description="Helical" evidence="6">
    <location>
        <begin position="99"/>
        <end position="124"/>
    </location>
</feature>
<accession>A0A6J8DE16</accession>
<feature type="compositionally biased region" description="Basic and acidic residues" evidence="5">
    <location>
        <begin position="824"/>
        <end position="843"/>
    </location>
</feature>
<dbReference type="EMBL" id="CACVKT020007192">
    <property type="protein sequence ID" value="CAC5406255.1"/>
    <property type="molecule type" value="Genomic_DNA"/>
</dbReference>
<dbReference type="SUPFAM" id="SSF48652">
    <property type="entry name" value="Tetraspanin"/>
    <property type="match status" value="1"/>
</dbReference>
<feature type="transmembrane region" description="Helical" evidence="6">
    <location>
        <begin position="597"/>
        <end position="620"/>
    </location>
</feature>
<evidence type="ECO:0000313" key="7">
    <source>
        <dbReference type="EMBL" id="CAC5406255.1"/>
    </source>
</evidence>
<evidence type="ECO:0000313" key="8">
    <source>
        <dbReference type="Proteomes" id="UP000507470"/>
    </source>
</evidence>
<comment type="subcellular location">
    <subcellularLocation>
        <location evidence="1">Membrane</location>
        <topology evidence="1">Multi-pass membrane protein</topology>
    </subcellularLocation>
</comment>
<dbReference type="Proteomes" id="UP000507470">
    <property type="component" value="Unassembled WGS sequence"/>
</dbReference>
<evidence type="ECO:0000256" key="4">
    <source>
        <dbReference type="ARBA" id="ARBA00023136"/>
    </source>
</evidence>
<feature type="region of interest" description="Disordered" evidence="5">
    <location>
        <begin position="797"/>
        <end position="941"/>
    </location>
</feature>
<dbReference type="InterPro" id="IPR018499">
    <property type="entry name" value="Tetraspanin/Peripherin"/>
</dbReference>
<protein>
    <submittedName>
        <fullName evidence="7">TSPAN9</fullName>
    </submittedName>
</protein>
<name>A0A6J8DE16_MYTCO</name>
<gene>
    <name evidence="7" type="ORF">MCOR_39849</name>
</gene>
<feature type="transmembrane region" description="Helical" evidence="6">
    <location>
        <begin position="567"/>
        <end position="590"/>
    </location>
</feature>